<feature type="transmembrane region" description="Helical" evidence="1">
    <location>
        <begin position="153"/>
        <end position="176"/>
    </location>
</feature>
<evidence type="ECO:0000313" key="2">
    <source>
        <dbReference type="EMBL" id="RYM93648.1"/>
    </source>
</evidence>
<comment type="caution">
    <text evidence="2">The sequence shown here is derived from an EMBL/GenBank/DDBJ whole genome shotgun (WGS) entry which is preliminary data.</text>
</comment>
<accession>A0A8B3RG14</accession>
<feature type="transmembrane region" description="Helical" evidence="1">
    <location>
        <begin position="259"/>
        <end position="276"/>
    </location>
</feature>
<gene>
    <name evidence="2" type="ORF">PG2011B_1383</name>
</gene>
<proteinExistence type="predicted"/>
<evidence type="ECO:0000256" key="1">
    <source>
        <dbReference type="SAM" id="Phobius"/>
    </source>
</evidence>
<feature type="transmembrane region" description="Helical" evidence="1">
    <location>
        <begin position="114"/>
        <end position="141"/>
    </location>
</feature>
<dbReference type="InterPro" id="IPR049458">
    <property type="entry name" value="EpsG-like"/>
</dbReference>
<name>A0A8B3RG14_BIFAN</name>
<sequence>MPPILYGIIALLGQFKCRRRFADAIPITAILMLSWNAVDAPDNSSYRSAYENLEHEKYYRGFGIGFKFLINVSRHLGFDYRLFKLILVLITLLLTELVLIQLTENSWLVWSYYLIFPAIYTYIQIRNAFALAIVAVGLMFLVKHVKYREVYCVLLIVVACTIHSTCVLFLVIPLLFLLNERVVAIISGVVALLGFATMGVLPKLAGFVFPQKKIDFYMVDNAADPFDRVFIAITVLLNIGVLLYIHWRSEKDSIELDATLKISLAFLCLLPVLVYNKDFLRLDRVIALFMYVAMANYFMQYEQRLTNELPAPEAEGDTIATSGRMRIRYWGERFVAVLIPAYLFLYLVFPSITRLLPEVFGPFLMLG</sequence>
<dbReference type="RefSeq" id="WP_130077659.1">
    <property type="nucleotide sequence ID" value="NZ_RSCO01000031.1"/>
</dbReference>
<protein>
    <submittedName>
        <fullName evidence="2">EpsG family</fullName>
    </submittedName>
</protein>
<keyword evidence="1" id="KW-1133">Transmembrane helix</keyword>
<keyword evidence="1" id="KW-0472">Membrane</keyword>
<keyword evidence="1" id="KW-0812">Transmembrane</keyword>
<dbReference type="EMBL" id="RSCO01000031">
    <property type="protein sequence ID" value="RYM93648.1"/>
    <property type="molecule type" value="Genomic_DNA"/>
</dbReference>
<dbReference type="Proteomes" id="UP000293613">
    <property type="component" value="Unassembled WGS sequence"/>
</dbReference>
<dbReference type="Pfam" id="PF14897">
    <property type="entry name" value="EpsG"/>
    <property type="match status" value="1"/>
</dbReference>
<feature type="transmembrane region" description="Helical" evidence="1">
    <location>
        <begin position="334"/>
        <end position="356"/>
    </location>
</feature>
<feature type="transmembrane region" description="Helical" evidence="1">
    <location>
        <begin position="182"/>
        <end position="209"/>
    </location>
</feature>
<feature type="transmembrane region" description="Helical" evidence="1">
    <location>
        <begin position="83"/>
        <end position="102"/>
    </location>
</feature>
<evidence type="ECO:0000313" key="3">
    <source>
        <dbReference type="Proteomes" id="UP000293613"/>
    </source>
</evidence>
<dbReference type="AlphaFoldDB" id="A0A8B3RG14"/>
<reference evidence="2 3" key="1">
    <citation type="journal article" date="2019" name="Appl. Environ. Microbiol.">
        <title>Dissecting the evolutionary development of the Bifidobacterium animalis species through comparative genomics analyses.</title>
        <authorList>
            <person name="Lugli G.A."/>
            <person name="Mancino W."/>
            <person name="Milani C."/>
            <person name="Duranti S."/>
            <person name="Mancabelli L."/>
            <person name="Napoli S."/>
            <person name="Mangifesta M."/>
            <person name="Viappiani A."/>
            <person name="Anzalone R."/>
            <person name="Longhi G."/>
            <person name="van Sinderen D."/>
            <person name="Ventura M."/>
            <person name="Turroni F."/>
        </authorList>
    </citation>
    <scope>NUCLEOTIDE SEQUENCE [LARGE SCALE GENOMIC DNA]</scope>
    <source>
        <strain evidence="2 3">2011B</strain>
    </source>
</reference>
<organism evidence="2 3">
    <name type="scientific">Bifidobacterium animalis subsp. lactis</name>
    <name type="common">Bifidobacterium lactis</name>
    <dbReference type="NCBI Taxonomy" id="302911"/>
    <lineage>
        <taxon>Bacteria</taxon>
        <taxon>Bacillati</taxon>
        <taxon>Actinomycetota</taxon>
        <taxon>Actinomycetes</taxon>
        <taxon>Bifidobacteriales</taxon>
        <taxon>Bifidobacteriaceae</taxon>
        <taxon>Bifidobacterium</taxon>
    </lineage>
</organism>
<feature type="transmembrane region" description="Helical" evidence="1">
    <location>
        <begin position="229"/>
        <end position="247"/>
    </location>
</feature>